<dbReference type="PATRIC" id="fig|1262449.3.peg.1027"/>
<dbReference type="EMBL" id="CP009268">
    <property type="protein sequence ID" value="AJA52640.1"/>
    <property type="molecule type" value="Genomic_DNA"/>
</dbReference>
<organism evidence="1 4">
    <name type="scientific">Clostridium pasteurianum DSM 525 = ATCC 6013</name>
    <dbReference type="NCBI Taxonomy" id="1262449"/>
    <lineage>
        <taxon>Bacteria</taxon>
        <taxon>Bacillati</taxon>
        <taxon>Bacillota</taxon>
        <taxon>Clostridia</taxon>
        <taxon>Eubacteriales</taxon>
        <taxon>Clostridiaceae</taxon>
        <taxon>Clostridium</taxon>
    </lineage>
</organism>
<proteinExistence type="predicted"/>
<dbReference type="Proteomes" id="UP000030905">
    <property type="component" value="Chromosome"/>
</dbReference>
<reference evidence="2 3" key="3">
    <citation type="journal article" name="Genome Announc.">
        <title>Improved Draft Genome Sequence of Clostridium pasteurianum Strain ATCC 6013 (DSM 525) Using a Hybrid Next-Generation Sequencing Approach.</title>
        <authorList>
            <person name="Pyne M.E."/>
            <person name="Utturkar S."/>
            <person name="Brown S.D."/>
            <person name="Moo-Young M."/>
            <person name="Chung D.A."/>
            <person name="Chou C.P."/>
        </authorList>
    </citation>
    <scope>NUCLEOTIDE SEQUENCE [LARGE SCALE GENOMIC DNA]</scope>
    <source>
        <strain evidence="2 3">ATCC 6013</strain>
    </source>
</reference>
<dbReference type="EMBL" id="JPGY02000001">
    <property type="protein sequence ID" value="KRU11350.1"/>
    <property type="molecule type" value="Genomic_DNA"/>
</dbReference>
<dbReference type="GeneID" id="93074716"/>
<sequence length="65" mass="7783">METTNSKKKYYHVNKKYMADALNFLGCKFYKFTNDDGTVYSFEDNEKFRIALTGLNQLRNQLRKM</sequence>
<evidence type="ECO:0000313" key="3">
    <source>
        <dbReference type="Proteomes" id="UP000028042"/>
    </source>
</evidence>
<dbReference type="RefSeq" id="WP_003442440.1">
    <property type="nucleotide sequence ID" value="NZ_ANZB01000003.1"/>
</dbReference>
<name>A0A0H3J653_CLOPA</name>
<keyword evidence="4" id="KW-1185">Reference proteome</keyword>
<evidence type="ECO:0008006" key="5">
    <source>
        <dbReference type="Google" id="ProtNLM"/>
    </source>
</evidence>
<gene>
    <name evidence="1" type="ORF">CLPA_c25830</name>
    <name evidence="2" type="ORF">CP6013_00597</name>
</gene>
<dbReference type="AlphaFoldDB" id="A0A0H3J653"/>
<dbReference type="KEGG" id="cpae:CPAST_c25830"/>
<dbReference type="KEGG" id="cpat:CLPA_c25830"/>
<evidence type="ECO:0000313" key="4">
    <source>
        <dbReference type="Proteomes" id="UP000030905"/>
    </source>
</evidence>
<evidence type="ECO:0000313" key="1">
    <source>
        <dbReference type="EMBL" id="AJA52640.1"/>
    </source>
</evidence>
<evidence type="ECO:0000313" key="2">
    <source>
        <dbReference type="EMBL" id="KRU11350.1"/>
    </source>
</evidence>
<dbReference type="Proteomes" id="UP000028042">
    <property type="component" value="Unassembled WGS sequence"/>
</dbReference>
<dbReference type="eggNOG" id="ENOG50324DY">
    <property type="taxonomic scope" value="Bacteria"/>
</dbReference>
<accession>A0A0H3J653</accession>
<reference evidence="1 4" key="1">
    <citation type="journal article" date="2015" name="Genome Announc.">
        <title>Complete Genome Sequence of the Nitrogen-Fixing and Solvent-Producing Clostridium pasteurianum DSM 525.</title>
        <authorList>
            <person name="Poehlein A."/>
            <person name="Grosse-Honebrink A."/>
            <person name="Zhang Y."/>
            <person name="Minton N.P."/>
            <person name="Daniel R."/>
        </authorList>
    </citation>
    <scope>NUCLEOTIDE SEQUENCE [LARGE SCALE GENOMIC DNA]</scope>
    <source>
        <strain evidence="1">DSM 525</strain>
        <strain evidence="4">DSM 525 / ATCC 6013</strain>
    </source>
</reference>
<protein>
    <recommendedName>
        <fullName evidence="5">DUF5659 domain-containing protein</fullName>
    </recommendedName>
</protein>
<reference evidence="2" key="2">
    <citation type="submission" date="2015-10" db="EMBL/GenBank/DDBJ databases">
        <title>Improved Draft Genome Sequence of Clostridium pasteurianum Strain ATCC 6013 (DSM 525) Using a Hybrid Next-Generation Sequencing Approach.</title>
        <authorList>
            <person name="Pyne M.E."/>
            <person name="Utturkar S.M."/>
            <person name="Brown S.D."/>
            <person name="Moo-Young M."/>
            <person name="Chung D.A."/>
            <person name="Chou P.C."/>
        </authorList>
    </citation>
    <scope>NUCLEOTIDE SEQUENCE</scope>
    <source>
        <strain evidence="2">ATCC 6013</strain>
    </source>
</reference>